<evidence type="ECO:0000256" key="1">
    <source>
        <dbReference type="ARBA" id="ARBA00022741"/>
    </source>
</evidence>
<dbReference type="Gene3D" id="3.40.50.300">
    <property type="entry name" value="P-loop containing nucleotide triphosphate hydrolases"/>
    <property type="match status" value="1"/>
</dbReference>
<protein>
    <recommendedName>
        <fullName evidence="3">ABC transporter domain-containing protein</fullName>
    </recommendedName>
</protein>
<keyword evidence="1" id="KW-0547">Nucleotide-binding</keyword>
<feature type="domain" description="ABC transporter" evidence="3">
    <location>
        <begin position="1"/>
        <end position="191"/>
    </location>
</feature>
<dbReference type="SMART" id="SM00382">
    <property type="entry name" value="AAA"/>
    <property type="match status" value="1"/>
</dbReference>
<sequence>MGPSGSGKSSLLHCLCGVILPDSGRVTLDGTDLTGLSEARRSRLRLERFGIVFQRGDLVPELTLVENAALPLMLLGRSRQAATATARELLDDLGVGDVADRRAGAVSGGQAQRAAVARALVHRPAVVLADEPTGSLDTVTGEVVLDALVGLTASIGAALLVVTHDHRVASSLDELVTMRDGALDAPVAGAR</sequence>
<evidence type="ECO:0000313" key="4">
    <source>
        <dbReference type="EMBL" id="BDZ56754.1"/>
    </source>
</evidence>
<organism evidence="4 5">
    <name type="scientific">Barrientosiimonas endolithica</name>
    <dbReference type="NCBI Taxonomy" id="1535208"/>
    <lineage>
        <taxon>Bacteria</taxon>
        <taxon>Bacillati</taxon>
        <taxon>Actinomycetota</taxon>
        <taxon>Actinomycetes</taxon>
        <taxon>Micrococcales</taxon>
        <taxon>Dermacoccaceae</taxon>
        <taxon>Barrientosiimonas</taxon>
    </lineage>
</organism>
<evidence type="ECO:0000259" key="3">
    <source>
        <dbReference type="PROSITE" id="PS50893"/>
    </source>
</evidence>
<name>A0ABN6YIE8_9MICO</name>
<dbReference type="InterPro" id="IPR017871">
    <property type="entry name" value="ABC_transporter-like_CS"/>
</dbReference>
<evidence type="ECO:0000313" key="5">
    <source>
        <dbReference type="Proteomes" id="UP001321421"/>
    </source>
</evidence>
<dbReference type="PANTHER" id="PTHR24220:SF685">
    <property type="entry name" value="ABC TRANSPORTER RELATED"/>
    <property type="match status" value="1"/>
</dbReference>
<dbReference type="InterPro" id="IPR027417">
    <property type="entry name" value="P-loop_NTPase"/>
</dbReference>
<reference evidence="5" key="1">
    <citation type="journal article" date="2019" name="Int. J. Syst. Evol. Microbiol.">
        <title>The Global Catalogue of Microorganisms (GCM) 10K type strain sequencing project: providing services to taxonomists for standard genome sequencing and annotation.</title>
        <authorList>
            <consortium name="The Broad Institute Genomics Platform"/>
            <consortium name="The Broad Institute Genome Sequencing Center for Infectious Disease"/>
            <person name="Wu L."/>
            <person name="Ma J."/>
        </authorList>
    </citation>
    <scope>NUCLEOTIDE SEQUENCE [LARGE SCALE GENOMIC DNA]</scope>
    <source>
        <strain evidence="5">NBRC 110608</strain>
    </source>
</reference>
<dbReference type="SUPFAM" id="SSF52540">
    <property type="entry name" value="P-loop containing nucleoside triphosphate hydrolases"/>
    <property type="match status" value="1"/>
</dbReference>
<keyword evidence="5" id="KW-1185">Reference proteome</keyword>
<dbReference type="InterPro" id="IPR003439">
    <property type="entry name" value="ABC_transporter-like_ATP-bd"/>
</dbReference>
<keyword evidence="2" id="KW-0067">ATP-binding</keyword>
<evidence type="ECO:0000256" key="2">
    <source>
        <dbReference type="ARBA" id="ARBA00022840"/>
    </source>
</evidence>
<dbReference type="PANTHER" id="PTHR24220">
    <property type="entry name" value="IMPORT ATP-BINDING PROTEIN"/>
    <property type="match status" value="1"/>
</dbReference>
<proteinExistence type="predicted"/>
<gene>
    <name evidence="4" type="ORF">GCM10025872_04110</name>
</gene>
<dbReference type="PROSITE" id="PS50893">
    <property type="entry name" value="ABC_TRANSPORTER_2"/>
    <property type="match status" value="1"/>
</dbReference>
<dbReference type="InterPro" id="IPR015854">
    <property type="entry name" value="ABC_transpr_LolD-like"/>
</dbReference>
<dbReference type="Proteomes" id="UP001321421">
    <property type="component" value="Chromosome"/>
</dbReference>
<accession>A0ABN6YIE8</accession>
<dbReference type="RefSeq" id="WP_289232168.1">
    <property type="nucleotide sequence ID" value="NZ_AP027735.1"/>
</dbReference>
<dbReference type="PROSITE" id="PS00211">
    <property type="entry name" value="ABC_TRANSPORTER_1"/>
    <property type="match status" value="1"/>
</dbReference>
<dbReference type="Pfam" id="PF00005">
    <property type="entry name" value="ABC_tran"/>
    <property type="match status" value="1"/>
</dbReference>
<dbReference type="EMBL" id="AP027735">
    <property type="protein sequence ID" value="BDZ56754.1"/>
    <property type="molecule type" value="Genomic_DNA"/>
</dbReference>
<dbReference type="InterPro" id="IPR003593">
    <property type="entry name" value="AAA+_ATPase"/>
</dbReference>